<dbReference type="SUPFAM" id="SSF52283">
    <property type="entry name" value="Formate/glycerate dehydrogenase catalytic domain-like"/>
    <property type="match status" value="1"/>
</dbReference>
<dbReference type="AlphaFoldDB" id="A0A2R8N287"/>
<organism evidence="7 8">
    <name type="scientific">Callithrix jacchus</name>
    <name type="common">White-tufted-ear marmoset</name>
    <name type="synonym">Simia Jacchus</name>
    <dbReference type="NCBI Taxonomy" id="9483"/>
    <lineage>
        <taxon>Eukaryota</taxon>
        <taxon>Metazoa</taxon>
        <taxon>Chordata</taxon>
        <taxon>Craniata</taxon>
        <taxon>Vertebrata</taxon>
        <taxon>Euteleostomi</taxon>
        <taxon>Mammalia</taxon>
        <taxon>Eutheria</taxon>
        <taxon>Euarchontoglires</taxon>
        <taxon>Primates</taxon>
        <taxon>Haplorrhini</taxon>
        <taxon>Platyrrhini</taxon>
        <taxon>Cebidae</taxon>
        <taxon>Callitrichinae</taxon>
        <taxon>Callithrix</taxon>
        <taxon>Callithrix</taxon>
    </lineage>
</organism>
<gene>
    <name evidence="7" type="primary">AHCYL2</name>
</gene>
<dbReference type="SMART" id="SM00997">
    <property type="entry name" value="AdoHcyase_NAD"/>
    <property type="match status" value="1"/>
</dbReference>
<dbReference type="CDD" id="cd00401">
    <property type="entry name" value="SAHH"/>
    <property type="match status" value="1"/>
</dbReference>
<keyword evidence="3" id="KW-0554">One-carbon metabolism</keyword>
<dbReference type="SMART" id="SM00996">
    <property type="entry name" value="AdoHcyase"/>
    <property type="match status" value="1"/>
</dbReference>
<reference evidence="7" key="1">
    <citation type="submission" date="2009-03" db="EMBL/GenBank/DDBJ databases">
        <authorList>
            <person name="Warren W."/>
            <person name="Ye L."/>
            <person name="Minx P."/>
            <person name="Worley K."/>
            <person name="Gibbs R."/>
            <person name="Wilson R.K."/>
        </authorList>
    </citation>
    <scope>NUCLEOTIDE SEQUENCE [LARGE SCALE GENOMIC DNA]</scope>
</reference>
<dbReference type="GeneTree" id="ENSGT00950000182981"/>
<dbReference type="PANTHER" id="PTHR23420:SF2">
    <property type="entry name" value="ADENOSYLHOMOCYSTEINASE 3"/>
    <property type="match status" value="1"/>
</dbReference>
<dbReference type="PANTHER" id="PTHR23420">
    <property type="entry name" value="ADENOSYLHOMOCYSTEINASE"/>
    <property type="match status" value="1"/>
</dbReference>
<evidence type="ECO:0000256" key="5">
    <source>
        <dbReference type="SAM" id="MobiDB-lite"/>
    </source>
</evidence>
<dbReference type="Gene3D" id="3.40.50.720">
    <property type="entry name" value="NAD(P)-binding Rossmann-like Domain"/>
    <property type="match status" value="1"/>
</dbReference>
<dbReference type="SUPFAM" id="SSF51735">
    <property type="entry name" value="NAD(P)-binding Rossmann-fold domains"/>
    <property type="match status" value="1"/>
</dbReference>
<dbReference type="InterPro" id="IPR036291">
    <property type="entry name" value="NAD(P)-bd_dom_sf"/>
</dbReference>
<evidence type="ECO:0000256" key="3">
    <source>
        <dbReference type="ARBA" id="ARBA00022563"/>
    </source>
</evidence>
<feature type="region of interest" description="Disordered" evidence="5">
    <location>
        <begin position="74"/>
        <end position="118"/>
    </location>
</feature>
<dbReference type="PROSITE" id="PS00738">
    <property type="entry name" value="ADOHCYASE_1"/>
    <property type="match status" value="1"/>
</dbReference>
<feature type="compositionally biased region" description="Low complexity" evidence="5">
    <location>
        <begin position="95"/>
        <end position="106"/>
    </location>
</feature>
<dbReference type="InterPro" id="IPR015878">
    <property type="entry name" value="Ado_hCys_hydrolase_NAD-bd"/>
</dbReference>
<evidence type="ECO:0000259" key="6">
    <source>
        <dbReference type="SMART" id="SM00997"/>
    </source>
</evidence>
<proteinExistence type="inferred from homology"/>
<evidence type="ECO:0000313" key="7">
    <source>
        <dbReference type="Ensembl" id="ENSCJAP00000058025.3"/>
    </source>
</evidence>
<name>A0A2R8N287_CALJA</name>
<feature type="compositionally biased region" description="Gly residues" evidence="5">
    <location>
        <begin position="135"/>
        <end position="147"/>
    </location>
</feature>
<feature type="compositionally biased region" description="Gly residues" evidence="5">
    <location>
        <begin position="162"/>
        <end position="178"/>
    </location>
</feature>
<feature type="compositionally biased region" description="Low complexity" evidence="5">
    <location>
        <begin position="340"/>
        <end position="359"/>
    </location>
</feature>
<protein>
    <submittedName>
        <fullName evidence="7">Adenosylhomocysteinase like 2</fullName>
    </submittedName>
</protein>
<reference evidence="7" key="3">
    <citation type="submission" date="2025-09" db="UniProtKB">
        <authorList>
            <consortium name="Ensembl"/>
        </authorList>
    </citation>
    <scope>IDENTIFICATION</scope>
</reference>
<accession>A0A2R8N287</accession>
<feature type="domain" description="S-adenosyl-L-homocysteine hydrolase NAD binding" evidence="6">
    <location>
        <begin position="528"/>
        <end position="687"/>
    </location>
</feature>
<dbReference type="Gene3D" id="3.40.50.1480">
    <property type="entry name" value="Adenosylhomocysteinase-like"/>
    <property type="match status" value="2"/>
</dbReference>
<reference evidence="7" key="2">
    <citation type="submission" date="2025-08" db="UniProtKB">
        <authorList>
            <consortium name="Ensembl"/>
        </authorList>
    </citation>
    <scope>IDENTIFICATION</scope>
</reference>
<dbReference type="GO" id="GO:0005829">
    <property type="term" value="C:cytosol"/>
    <property type="evidence" value="ECO:0007669"/>
    <property type="project" value="TreeGrafter"/>
</dbReference>
<comment type="cofactor">
    <cofactor evidence="1">
        <name>NAD(+)</name>
        <dbReference type="ChEBI" id="CHEBI:57540"/>
    </cofactor>
</comment>
<feature type="compositionally biased region" description="Basic residues" evidence="5">
    <location>
        <begin position="330"/>
        <end position="339"/>
    </location>
</feature>
<dbReference type="FunFam" id="3.40.50.720:FF:000035">
    <property type="entry name" value="Adenosylhomocysteinase"/>
    <property type="match status" value="1"/>
</dbReference>
<feature type="region of interest" description="Disordered" evidence="5">
    <location>
        <begin position="234"/>
        <end position="379"/>
    </location>
</feature>
<dbReference type="GO" id="GO:0033353">
    <property type="term" value="P:S-adenosylmethionine cycle"/>
    <property type="evidence" value="ECO:0007669"/>
    <property type="project" value="TreeGrafter"/>
</dbReference>
<keyword evidence="8" id="KW-1185">Reference proteome</keyword>
<dbReference type="Ensembl" id="ENSCJAT00000079845.3">
    <property type="protein sequence ID" value="ENSCJAP00000058025.3"/>
    <property type="gene ID" value="ENSCJAG00000010323.5"/>
</dbReference>
<comment type="similarity">
    <text evidence="2">Belongs to the adenosylhomocysteinase family.</text>
</comment>
<evidence type="ECO:0000256" key="1">
    <source>
        <dbReference type="ARBA" id="ARBA00001911"/>
    </source>
</evidence>
<dbReference type="Bgee" id="ENSCJAG00000010323">
    <property type="expression patterns" value="Expressed in kidney and 6 other cell types or tissues"/>
</dbReference>
<evidence type="ECO:0000256" key="2">
    <source>
        <dbReference type="ARBA" id="ARBA00007122"/>
    </source>
</evidence>
<dbReference type="Proteomes" id="UP000008225">
    <property type="component" value="Chromosome 8"/>
</dbReference>
<feature type="region of interest" description="Disordered" evidence="5">
    <location>
        <begin position="130"/>
        <end position="191"/>
    </location>
</feature>
<dbReference type="GO" id="GO:0006730">
    <property type="term" value="P:one-carbon metabolic process"/>
    <property type="evidence" value="ECO:0007669"/>
    <property type="project" value="UniProtKB-KW"/>
</dbReference>
<keyword evidence="4" id="KW-0520">NAD</keyword>
<dbReference type="Pfam" id="PF05221">
    <property type="entry name" value="AdoHcyase"/>
    <property type="match status" value="1"/>
</dbReference>
<dbReference type="FunFam" id="3.40.50.1480:FF:000009">
    <property type="entry name" value="Adenosylhomocysteinase like 2"/>
    <property type="match status" value="1"/>
</dbReference>
<dbReference type="Pfam" id="PF00670">
    <property type="entry name" value="AdoHcyase_NAD"/>
    <property type="match status" value="1"/>
</dbReference>
<dbReference type="InterPro" id="IPR042172">
    <property type="entry name" value="Adenosylhomocyst_ase-like_sf"/>
</dbReference>
<evidence type="ECO:0000256" key="4">
    <source>
        <dbReference type="ARBA" id="ARBA00023027"/>
    </source>
</evidence>
<dbReference type="InterPro" id="IPR020082">
    <property type="entry name" value="S-Ado-L-homoCys_hydrolase_CS"/>
</dbReference>
<evidence type="ECO:0000313" key="8">
    <source>
        <dbReference type="Proteomes" id="UP000008225"/>
    </source>
</evidence>
<dbReference type="FunFam" id="3.40.50.1480:FF:000002">
    <property type="entry name" value="Adenosylhomocysteinase"/>
    <property type="match status" value="1"/>
</dbReference>
<feature type="compositionally biased region" description="Low complexity" evidence="5">
    <location>
        <begin position="263"/>
        <end position="273"/>
    </location>
</feature>
<sequence>MPAHVIADVHTRRKFTLSGQQAIPPPLPLPEGFLAFPPWKPQLLWRPSHPHPLRRVTYPHSFLLVAGLSDPSLRRNPTFRRKGRKGLQPPGGAAGSAPAARSVGRGLRSHGLPAACGGEQTHYRFRGASREAGPVRGGWGGAGGAGAGRSRKGVGAEAMEGRSGGMGEGRGREAGGGADQEQEQESEQAVAAEAVMSVQVVSAATAAKVPEVELKDLSPSEAELQLALNTAAVGAMGPPAGGGDPEAPAPAAERPPAPGPGSGPAAALSPAAGKVPQASAMKRSDPHHHHQRHRDGGEALVSHDGTVTEAPRTVKKQIQFADQKQEFNKRPTKIGRRSLSRSISQSSTDSYSSAASYTDSSDDETSPRDKQQKNSKGSSDFCVKNIKQAEFGRREIEIAEQEMPALMALRKRAQGEKPLAGAKIVGCTHITAQTAVLMETLGALGAQCRWAACNIYSTLNEVAAALAESGFPVFAWKGESEDDFWWCIDRCVNVEGWQPNMILDDGGDLTHWIYKKYPNMFKKIKGIVEESVTGVHRLKRTTDMMFGGKQVVVCGYGEVGKGCCAALKAMGSIVYVTEIDPICALQACMDGFRLVKLNEVIRQVDIVITCTGNKNVVTREHLDRMKNSCIVCNMGHSNTEIDVASLRTPELTWERVRSQVDHVIWPDGKRIVLLAEGRLLNLSCSTVPTFVLSITATTQALALIELYNAPEGRYKQDVYLLPKKMDEYVASLHLPTFDAHLTELTDEQAKYLGLNKNGPFKPNYYRY</sequence>
<dbReference type="PROSITE" id="PS00739">
    <property type="entry name" value="ADOHCYASE_2"/>
    <property type="match status" value="1"/>
</dbReference>
<dbReference type="InterPro" id="IPR000043">
    <property type="entry name" value="Adenosylhomocysteinase-like"/>
</dbReference>